<evidence type="ECO:0000259" key="2">
    <source>
        <dbReference type="Pfam" id="PF00582"/>
    </source>
</evidence>
<dbReference type="InterPro" id="IPR006016">
    <property type="entry name" value="UspA"/>
</dbReference>
<proteinExistence type="inferred from homology"/>
<accession>A0A387HKH8</accession>
<dbReference type="OrthoDB" id="3871731at2"/>
<dbReference type="EMBL" id="CP032698">
    <property type="protein sequence ID" value="AYG84375.1"/>
    <property type="molecule type" value="Genomic_DNA"/>
</dbReference>
<dbReference type="PANTHER" id="PTHR46268">
    <property type="entry name" value="STRESS RESPONSE PROTEIN NHAX"/>
    <property type="match status" value="1"/>
</dbReference>
<reference evidence="3 4" key="1">
    <citation type="submission" date="2018-10" db="EMBL/GenBank/DDBJ databases">
        <title>Relationship between Morphology and Antimicrobial Activity in Streptomyces.</title>
        <authorList>
            <person name="Kang H.J."/>
            <person name="Kim S.B."/>
        </authorList>
    </citation>
    <scope>NUCLEOTIDE SEQUENCE [LARGE SCALE GENOMIC DNA]</scope>
    <source>
        <strain evidence="3 4">BH38</strain>
    </source>
</reference>
<sequence length="301" mass="31598">MDTRPVVVAVDGSEHSLRALEWAIPTARRRAADLVIAHVLPDHTQLWTARRSALGPGPELNDPVTNRVRAALSGRDGLPSVRFDSLEGEVADALHGLGAGARMLVLGSRGRGGFASLLLGSNSLAVATRAPCPVVVVPRLARTGEDERATGRVVLGLDLGDTADDVIAFAFEDASSRGVPLQVISAYPATPPAALMVAGEFPPGRLDVDQYGPGERDVRREQAERLRPFAERFPAVEVDAVIAPADAAGHLVDASASAALIVVGRHRRRLKPGSLLMGSVAHAVLHHAECPVAVVPATDDD</sequence>
<dbReference type="Pfam" id="PF00582">
    <property type="entry name" value="Usp"/>
    <property type="match status" value="2"/>
</dbReference>
<name>A0A387HKH8_9ACTN</name>
<dbReference type="AlphaFoldDB" id="A0A387HKH8"/>
<dbReference type="InterPro" id="IPR006015">
    <property type="entry name" value="Universal_stress_UspA"/>
</dbReference>
<evidence type="ECO:0000313" key="3">
    <source>
        <dbReference type="EMBL" id="AYG84375.1"/>
    </source>
</evidence>
<organism evidence="3 4">
    <name type="scientific">Streptomyces hundungensis</name>
    <dbReference type="NCBI Taxonomy" id="1077946"/>
    <lineage>
        <taxon>Bacteria</taxon>
        <taxon>Bacillati</taxon>
        <taxon>Actinomycetota</taxon>
        <taxon>Actinomycetes</taxon>
        <taxon>Kitasatosporales</taxon>
        <taxon>Streptomycetaceae</taxon>
        <taxon>Streptomyces</taxon>
    </lineage>
</organism>
<dbReference type="RefSeq" id="WP_120725754.1">
    <property type="nucleotide sequence ID" value="NZ_CP032698.1"/>
</dbReference>
<feature type="domain" description="UspA" evidence="2">
    <location>
        <begin position="152"/>
        <end position="296"/>
    </location>
</feature>
<dbReference type="Gene3D" id="3.40.50.620">
    <property type="entry name" value="HUPs"/>
    <property type="match status" value="2"/>
</dbReference>
<protein>
    <submittedName>
        <fullName evidence="3">Universal stress protein</fullName>
    </submittedName>
</protein>
<dbReference type="SUPFAM" id="SSF52402">
    <property type="entry name" value="Adenine nucleotide alpha hydrolases-like"/>
    <property type="match status" value="2"/>
</dbReference>
<feature type="domain" description="UspA" evidence="2">
    <location>
        <begin position="4"/>
        <end position="138"/>
    </location>
</feature>
<keyword evidence="4" id="KW-1185">Reference proteome</keyword>
<gene>
    <name evidence="3" type="ORF">DWB77_06589</name>
</gene>
<dbReference type="PANTHER" id="PTHR46268:SF6">
    <property type="entry name" value="UNIVERSAL STRESS PROTEIN UP12"/>
    <property type="match status" value="1"/>
</dbReference>
<dbReference type="KEGG" id="shun:DWB77_06589"/>
<dbReference type="InterPro" id="IPR014729">
    <property type="entry name" value="Rossmann-like_a/b/a_fold"/>
</dbReference>
<evidence type="ECO:0000313" key="4">
    <source>
        <dbReference type="Proteomes" id="UP000271554"/>
    </source>
</evidence>
<dbReference type="Proteomes" id="UP000271554">
    <property type="component" value="Chromosome"/>
</dbReference>
<comment type="similarity">
    <text evidence="1">Belongs to the universal stress protein A family.</text>
</comment>
<dbReference type="PRINTS" id="PR01438">
    <property type="entry name" value="UNVRSLSTRESS"/>
</dbReference>
<dbReference type="CDD" id="cd00293">
    <property type="entry name" value="USP-like"/>
    <property type="match status" value="1"/>
</dbReference>
<evidence type="ECO:0000256" key="1">
    <source>
        <dbReference type="ARBA" id="ARBA00008791"/>
    </source>
</evidence>